<protein>
    <submittedName>
        <fullName evidence="1">Uncharacterized protein</fullName>
    </submittedName>
</protein>
<reference evidence="1" key="1">
    <citation type="submission" date="2023-03" db="EMBL/GenBank/DDBJ databases">
        <title>Massive genome expansion in bonnet fungi (Mycena s.s.) driven by repeated elements and novel gene families across ecological guilds.</title>
        <authorList>
            <consortium name="Lawrence Berkeley National Laboratory"/>
            <person name="Harder C.B."/>
            <person name="Miyauchi S."/>
            <person name="Viragh M."/>
            <person name="Kuo A."/>
            <person name="Thoen E."/>
            <person name="Andreopoulos B."/>
            <person name="Lu D."/>
            <person name="Skrede I."/>
            <person name="Drula E."/>
            <person name="Henrissat B."/>
            <person name="Morin E."/>
            <person name="Kohler A."/>
            <person name="Barry K."/>
            <person name="LaButti K."/>
            <person name="Morin E."/>
            <person name="Salamov A."/>
            <person name="Lipzen A."/>
            <person name="Mereny Z."/>
            <person name="Hegedus B."/>
            <person name="Baldrian P."/>
            <person name="Stursova M."/>
            <person name="Weitz H."/>
            <person name="Taylor A."/>
            <person name="Grigoriev I.V."/>
            <person name="Nagy L.G."/>
            <person name="Martin F."/>
            <person name="Kauserud H."/>
        </authorList>
    </citation>
    <scope>NUCLEOTIDE SEQUENCE</scope>
    <source>
        <strain evidence="1">CBHHK182m</strain>
    </source>
</reference>
<organism evidence="1 2">
    <name type="scientific">Mycena metata</name>
    <dbReference type="NCBI Taxonomy" id="1033252"/>
    <lineage>
        <taxon>Eukaryota</taxon>
        <taxon>Fungi</taxon>
        <taxon>Dikarya</taxon>
        <taxon>Basidiomycota</taxon>
        <taxon>Agaricomycotina</taxon>
        <taxon>Agaricomycetes</taxon>
        <taxon>Agaricomycetidae</taxon>
        <taxon>Agaricales</taxon>
        <taxon>Marasmiineae</taxon>
        <taxon>Mycenaceae</taxon>
        <taxon>Mycena</taxon>
    </lineage>
</organism>
<gene>
    <name evidence="1" type="ORF">B0H16DRAFT_1729307</name>
</gene>
<keyword evidence="2" id="KW-1185">Reference proteome</keyword>
<proteinExistence type="predicted"/>
<dbReference type="AlphaFoldDB" id="A0AAD7ICB8"/>
<accession>A0AAD7ICB8</accession>
<evidence type="ECO:0000313" key="2">
    <source>
        <dbReference type="Proteomes" id="UP001215598"/>
    </source>
</evidence>
<sequence>MEVDMGPWKPIFASVAATLENLELHSPSHEFISAVLQFMAQDDPSSLPCLKTLDVFNSPVLARLQSLRLAYRPGVLLGEDTELDPRYFVAGRRRWRLNATDHMRRLASEGTDIHIGSEKRTLVSLDRRATFDAQPEEYDNADESAKKIMRSSLPGSSRTFNY</sequence>
<evidence type="ECO:0000313" key="1">
    <source>
        <dbReference type="EMBL" id="KAJ7739929.1"/>
    </source>
</evidence>
<comment type="caution">
    <text evidence="1">The sequence shown here is derived from an EMBL/GenBank/DDBJ whole genome shotgun (WGS) entry which is preliminary data.</text>
</comment>
<name>A0AAD7ICB8_9AGAR</name>
<dbReference type="Proteomes" id="UP001215598">
    <property type="component" value="Unassembled WGS sequence"/>
</dbReference>
<dbReference type="EMBL" id="JARKIB010000105">
    <property type="protein sequence ID" value="KAJ7739929.1"/>
    <property type="molecule type" value="Genomic_DNA"/>
</dbReference>